<keyword evidence="2" id="KW-1185">Reference proteome</keyword>
<dbReference type="Proteomes" id="UP000828941">
    <property type="component" value="Chromosome 13"/>
</dbReference>
<evidence type="ECO:0000313" key="2">
    <source>
        <dbReference type="Proteomes" id="UP000828941"/>
    </source>
</evidence>
<name>A0ACB9KND0_BAUVA</name>
<evidence type="ECO:0000313" key="1">
    <source>
        <dbReference type="EMBL" id="KAI4298558.1"/>
    </source>
</evidence>
<accession>A0ACB9KND0</accession>
<reference evidence="1 2" key="1">
    <citation type="journal article" date="2022" name="DNA Res.">
        <title>Chromosomal-level genome assembly of the orchid tree Bauhinia variegata (Leguminosae; Cercidoideae) supports the allotetraploid origin hypothesis of Bauhinia.</title>
        <authorList>
            <person name="Zhong Y."/>
            <person name="Chen Y."/>
            <person name="Zheng D."/>
            <person name="Pang J."/>
            <person name="Liu Y."/>
            <person name="Luo S."/>
            <person name="Meng S."/>
            <person name="Qian L."/>
            <person name="Wei D."/>
            <person name="Dai S."/>
            <person name="Zhou R."/>
        </authorList>
    </citation>
    <scope>NUCLEOTIDE SEQUENCE [LARGE SCALE GENOMIC DNA]</scope>
    <source>
        <strain evidence="1">BV-YZ2020</strain>
    </source>
</reference>
<dbReference type="EMBL" id="CM039438">
    <property type="protein sequence ID" value="KAI4298558.1"/>
    <property type="molecule type" value="Genomic_DNA"/>
</dbReference>
<protein>
    <submittedName>
        <fullName evidence="1">Uncharacterized protein</fullName>
    </submittedName>
</protein>
<organism evidence="1 2">
    <name type="scientific">Bauhinia variegata</name>
    <name type="common">Purple orchid tree</name>
    <name type="synonym">Phanera variegata</name>
    <dbReference type="NCBI Taxonomy" id="167791"/>
    <lineage>
        <taxon>Eukaryota</taxon>
        <taxon>Viridiplantae</taxon>
        <taxon>Streptophyta</taxon>
        <taxon>Embryophyta</taxon>
        <taxon>Tracheophyta</taxon>
        <taxon>Spermatophyta</taxon>
        <taxon>Magnoliopsida</taxon>
        <taxon>eudicotyledons</taxon>
        <taxon>Gunneridae</taxon>
        <taxon>Pentapetalae</taxon>
        <taxon>rosids</taxon>
        <taxon>fabids</taxon>
        <taxon>Fabales</taxon>
        <taxon>Fabaceae</taxon>
        <taxon>Cercidoideae</taxon>
        <taxon>Cercideae</taxon>
        <taxon>Bauhiniinae</taxon>
        <taxon>Bauhinia</taxon>
    </lineage>
</organism>
<proteinExistence type="predicted"/>
<sequence>MSRREAHNSDSKRRHSRFDREPSPRRSRRDGKQERERATNGANRDSGDHMDRDQKHHHRLNDALPLEVPLKPDSKQDAGAINKDPDRKLNSHNEGLKHSSDPTDVPRTRYYFQHDDRGSARQVGQRVTGERGWWKDPKDQHDERVERSNSREQRDKKLQAKLDDNTFQRKNSFSERKDDPPPTTKKRPAFSEKKIPVDTGDDNPAATETTKSSQVDFSLETNESRQERSSNPHSLDRHEKRYAEDRRPNKGEAKRDGFSSRGRYGGSSGFSNYRERDRFSGRQGYRPSKTRIDKWKHDLYQDINNEPIPKNDDDQIAKLEALLSS</sequence>
<comment type="caution">
    <text evidence="1">The sequence shown here is derived from an EMBL/GenBank/DDBJ whole genome shotgun (WGS) entry which is preliminary data.</text>
</comment>
<gene>
    <name evidence="1" type="ORF">L6164_032105</name>
</gene>